<reference evidence="1" key="1">
    <citation type="submission" date="2019-12" db="EMBL/GenBank/DDBJ databases">
        <title>Genome sequencing and annotation of Brassica cretica.</title>
        <authorList>
            <person name="Studholme D.J."/>
            <person name="Sarris P.F."/>
        </authorList>
    </citation>
    <scope>NUCLEOTIDE SEQUENCE</scope>
    <source>
        <strain evidence="1">PFS-001/15</strain>
        <tissue evidence="1">Leaf</tissue>
    </source>
</reference>
<evidence type="ECO:0000313" key="1">
    <source>
        <dbReference type="EMBL" id="KAF2597906.1"/>
    </source>
</evidence>
<dbReference type="EMBL" id="QGKW02000717">
    <property type="protein sequence ID" value="KAF2597906.1"/>
    <property type="molecule type" value="Genomic_DNA"/>
</dbReference>
<name>A0A8S9KXP3_BRACR</name>
<evidence type="ECO:0000313" key="2">
    <source>
        <dbReference type="Proteomes" id="UP000712281"/>
    </source>
</evidence>
<sequence>MFDASPSLSRHLCLVQSVPPRFESSIDNIHGSSQRFCFRGFASRVVTSSPRVLRTARRDGVHC</sequence>
<dbReference type="Proteomes" id="UP000712281">
    <property type="component" value="Unassembled WGS sequence"/>
</dbReference>
<organism evidence="1 2">
    <name type="scientific">Brassica cretica</name>
    <name type="common">Mustard</name>
    <dbReference type="NCBI Taxonomy" id="69181"/>
    <lineage>
        <taxon>Eukaryota</taxon>
        <taxon>Viridiplantae</taxon>
        <taxon>Streptophyta</taxon>
        <taxon>Embryophyta</taxon>
        <taxon>Tracheophyta</taxon>
        <taxon>Spermatophyta</taxon>
        <taxon>Magnoliopsida</taxon>
        <taxon>eudicotyledons</taxon>
        <taxon>Gunneridae</taxon>
        <taxon>Pentapetalae</taxon>
        <taxon>rosids</taxon>
        <taxon>malvids</taxon>
        <taxon>Brassicales</taxon>
        <taxon>Brassicaceae</taxon>
        <taxon>Brassiceae</taxon>
        <taxon>Brassica</taxon>
    </lineage>
</organism>
<proteinExistence type="predicted"/>
<comment type="caution">
    <text evidence="1">The sequence shown here is derived from an EMBL/GenBank/DDBJ whole genome shotgun (WGS) entry which is preliminary data.</text>
</comment>
<dbReference type="AlphaFoldDB" id="A0A8S9KXP3"/>
<protein>
    <submittedName>
        <fullName evidence="1">Uncharacterized protein</fullName>
    </submittedName>
</protein>
<gene>
    <name evidence="1" type="ORF">F2Q68_00008038</name>
</gene>
<accession>A0A8S9KXP3</accession>